<gene>
    <name evidence="4" type="ORF">ABT317_42525</name>
</gene>
<dbReference type="Proteomes" id="UP001458415">
    <property type="component" value="Unassembled WGS sequence"/>
</dbReference>
<keyword evidence="5" id="KW-1185">Reference proteome</keyword>
<reference evidence="4 5" key="1">
    <citation type="submission" date="2024-06" db="EMBL/GenBank/DDBJ databases">
        <title>The Natural Products Discovery Center: Release of the First 8490 Sequenced Strains for Exploring Actinobacteria Biosynthetic Diversity.</title>
        <authorList>
            <person name="Kalkreuter E."/>
            <person name="Kautsar S.A."/>
            <person name="Yang D."/>
            <person name="Bader C.D."/>
            <person name="Teijaro C.N."/>
            <person name="Fluegel L."/>
            <person name="Davis C.M."/>
            <person name="Simpson J.R."/>
            <person name="Lauterbach L."/>
            <person name="Steele A.D."/>
            <person name="Gui C."/>
            <person name="Meng S."/>
            <person name="Li G."/>
            <person name="Viehrig K."/>
            <person name="Ye F."/>
            <person name="Su P."/>
            <person name="Kiefer A.F."/>
            <person name="Nichols A."/>
            <person name="Cepeda A.J."/>
            <person name="Yan W."/>
            <person name="Fan B."/>
            <person name="Jiang Y."/>
            <person name="Adhikari A."/>
            <person name="Zheng C.-J."/>
            <person name="Schuster L."/>
            <person name="Cowan T.M."/>
            <person name="Smanski M.J."/>
            <person name="Chevrette M.G."/>
            <person name="De Carvalho L.P.S."/>
            <person name="Shen B."/>
        </authorList>
    </citation>
    <scope>NUCLEOTIDE SEQUENCE [LARGE SCALE GENOMIC DNA]</scope>
    <source>
        <strain evidence="4 5">NPDC000634</strain>
    </source>
</reference>
<dbReference type="EMBL" id="JBEPCU010001386">
    <property type="protein sequence ID" value="MER6983459.1"/>
    <property type="molecule type" value="Genomic_DNA"/>
</dbReference>
<dbReference type="SUPFAM" id="SSF55729">
    <property type="entry name" value="Acyl-CoA N-acyltransferases (Nat)"/>
    <property type="match status" value="1"/>
</dbReference>
<feature type="region of interest" description="Disordered" evidence="2">
    <location>
        <begin position="173"/>
        <end position="196"/>
    </location>
</feature>
<dbReference type="PANTHER" id="PTHR13947:SF37">
    <property type="entry name" value="LD18367P"/>
    <property type="match status" value="1"/>
</dbReference>
<keyword evidence="1" id="KW-0808">Transferase</keyword>
<evidence type="ECO:0000259" key="3">
    <source>
        <dbReference type="PROSITE" id="PS51186"/>
    </source>
</evidence>
<evidence type="ECO:0000256" key="2">
    <source>
        <dbReference type="SAM" id="MobiDB-lite"/>
    </source>
</evidence>
<accession>A0ABV1WH00</accession>
<sequence>MPQQDNQPHVTVRRADRPGDLGWVVMAHGEVYARQFGWNTDFEALVARIVADYAARHDPAGESGWIAEVDGERAGCVFLVADDEPKVAKLRILLVTPAARGLGLGSRLVGECLEFAREAGYRRVTLWTNDVLVSARRIYQGHGFTLADEERHHSFGQDLVGQNWTLDLRPAPVDGTAHPAGGDVREHTGGVRRARR</sequence>
<dbReference type="Pfam" id="PF00583">
    <property type="entry name" value="Acetyltransf_1"/>
    <property type="match status" value="1"/>
</dbReference>
<comment type="caution">
    <text evidence="4">The sequence shown here is derived from an EMBL/GenBank/DDBJ whole genome shotgun (WGS) entry which is preliminary data.</text>
</comment>
<evidence type="ECO:0000313" key="4">
    <source>
        <dbReference type="EMBL" id="MER6983459.1"/>
    </source>
</evidence>
<evidence type="ECO:0000313" key="5">
    <source>
        <dbReference type="Proteomes" id="UP001458415"/>
    </source>
</evidence>
<organism evidence="4 5">
    <name type="scientific">Streptomyces carpinensis</name>
    <dbReference type="NCBI Taxonomy" id="66369"/>
    <lineage>
        <taxon>Bacteria</taxon>
        <taxon>Bacillati</taxon>
        <taxon>Actinomycetota</taxon>
        <taxon>Actinomycetes</taxon>
        <taxon>Kitasatosporales</taxon>
        <taxon>Streptomycetaceae</taxon>
        <taxon>Streptomyces</taxon>
    </lineage>
</organism>
<dbReference type="PROSITE" id="PS51186">
    <property type="entry name" value="GNAT"/>
    <property type="match status" value="1"/>
</dbReference>
<feature type="domain" description="N-acetyltransferase" evidence="3">
    <location>
        <begin position="10"/>
        <end position="169"/>
    </location>
</feature>
<dbReference type="InterPro" id="IPR050769">
    <property type="entry name" value="NAT_camello-type"/>
</dbReference>
<dbReference type="CDD" id="cd04301">
    <property type="entry name" value="NAT_SF"/>
    <property type="match status" value="1"/>
</dbReference>
<dbReference type="RefSeq" id="WP_086730381.1">
    <property type="nucleotide sequence ID" value="NZ_MUBM01000404.1"/>
</dbReference>
<dbReference type="InterPro" id="IPR016181">
    <property type="entry name" value="Acyl_CoA_acyltransferase"/>
</dbReference>
<protein>
    <submittedName>
        <fullName evidence="4">GNAT family N-acetyltransferase</fullName>
    </submittedName>
</protein>
<evidence type="ECO:0000256" key="1">
    <source>
        <dbReference type="ARBA" id="ARBA00022679"/>
    </source>
</evidence>
<name>A0ABV1WH00_9ACTN</name>
<dbReference type="PANTHER" id="PTHR13947">
    <property type="entry name" value="GNAT FAMILY N-ACETYLTRANSFERASE"/>
    <property type="match status" value="1"/>
</dbReference>
<dbReference type="Gene3D" id="3.40.630.30">
    <property type="match status" value="1"/>
</dbReference>
<proteinExistence type="predicted"/>
<dbReference type="InterPro" id="IPR000182">
    <property type="entry name" value="GNAT_dom"/>
</dbReference>